<organism evidence="2 3">
    <name type="scientific">Larinioides sclopetarius</name>
    <dbReference type="NCBI Taxonomy" id="280406"/>
    <lineage>
        <taxon>Eukaryota</taxon>
        <taxon>Metazoa</taxon>
        <taxon>Ecdysozoa</taxon>
        <taxon>Arthropoda</taxon>
        <taxon>Chelicerata</taxon>
        <taxon>Arachnida</taxon>
        <taxon>Araneae</taxon>
        <taxon>Araneomorphae</taxon>
        <taxon>Entelegynae</taxon>
        <taxon>Araneoidea</taxon>
        <taxon>Araneidae</taxon>
        <taxon>Larinioides</taxon>
    </lineage>
</organism>
<evidence type="ECO:0000259" key="1">
    <source>
        <dbReference type="PROSITE" id="PS50060"/>
    </source>
</evidence>
<keyword evidence="3" id="KW-1185">Reference proteome</keyword>
<protein>
    <recommendedName>
        <fullName evidence="1">MAM domain-containing protein</fullName>
    </recommendedName>
</protein>
<dbReference type="CDD" id="cd06263">
    <property type="entry name" value="MAM"/>
    <property type="match status" value="1"/>
</dbReference>
<dbReference type="SUPFAM" id="SSF49899">
    <property type="entry name" value="Concanavalin A-like lectins/glucanases"/>
    <property type="match status" value="2"/>
</dbReference>
<dbReference type="PROSITE" id="PS50060">
    <property type="entry name" value="MAM_2"/>
    <property type="match status" value="2"/>
</dbReference>
<dbReference type="SMART" id="SM00137">
    <property type="entry name" value="MAM"/>
    <property type="match status" value="2"/>
</dbReference>
<proteinExistence type="predicted"/>
<accession>A0AAV2BJX9</accession>
<dbReference type="Proteomes" id="UP001497382">
    <property type="component" value="Unassembled WGS sequence"/>
</dbReference>
<feature type="domain" description="MAM" evidence="1">
    <location>
        <begin position="179"/>
        <end position="357"/>
    </location>
</feature>
<evidence type="ECO:0000313" key="2">
    <source>
        <dbReference type="EMBL" id="CAL1296561.1"/>
    </source>
</evidence>
<feature type="domain" description="MAM" evidence="1">
    <location>
        <begin position="5"/>
        <end position="172"/>
    </location>
</feature>
<dbReference type="PANTHER" id="PTHR23282">
    <property type="entry name" value="APICAL ENDOSOMAL GLYCOPROTEIN PRECURSOR"/>
    <property type="match status" value="1"/>
</dbReference>
<feature type="non-terminal residue" evidence="2">
    <location>
        <position position="359"/>
    </location>
</feature>
<dbReference type="PANTHER" id="PTHR23282:SF101">
    <property type="entry name" value="MAM DOMAIN-CONTAINING PROTEIN"/>
    <property type="match status" value="1"/>
</dbReference>
<dbReference type="AlphaFoldDB" id="A0AAV2BJX9"/>
<reference evidence="2 3" key="1">
    <citation type="submission" date="2024-04" db="EMBL/GenBank/DDBJ databases">
        <authorList>
            <person name="Rising A."/>
            <person name="Reimegard J."/>
            <person name="Sonavane S."/>
            <person name="Akerstrom W."/>
            <person name="Nylinder S."/>
            <person name="Hedman E."/>
            <person name="Kallberg Y."/>
        </authorList>
    </citation>
    <scope>NUCLEOTIDE SEQUENCE [LARGE SCALE GENOMIC DNA]</scope>
</reference>
<sequence>QTISYKCDFEQGTICSFLSNTWSNKYYWRVGSGKLNAYDTGPSVDHTTGTANGTYLFVDMSAAKTKKVSLQTEIIKKDYCVRFFYHMYGAHIGSLTVSARSVQDGSDSKRFFYHNRAQGDRWKEAFFTATESGTMNLKGYKVIFMAKNNIITSVPGHIALDDIELTPGKCINTKNDATHPCSFDDYNCNYTSILIGGLSWQWKAVNRKYLYFALEPESDHTLGTSVGGYWYVIDFGSFFHNLQKAMLSSPVYKRPKTNLNCLNFYYYIDADGPGGKLGVAMEAYLQSFIKYTNSKEGQFLLTTKAKNITNHRQWTYAEVKANITADFQIQFVVGIYTYVQVVIAIDDIKLISGNCPETG</sequence>
<comment type="caution">
    <text evidence="2">The sequence shown here is derived from an EMBL/GenBank/DDBJ whole genome shotgun (WGS) entry which is preliminary data.</text>
</comment>
<dbReference type="EMBL" id="CAXIEN010000400">
    <property type="protein sequence ID" value="CAL1296561.1"/>
    <property type="molecule type" value="Genomic_DNA"/>
</dbReference>
<evidence type="ECO:0000313" key="3">
    <source>
        <dbReference type="Proteomes" id="UP001497382"/>
    </source>
</evidence>
<gene>
    <name evidence="2" type="ORF">LARSCL_LOCUS19845</name>
</gene>
<feature type="non-terminal residue" evidence="2">
    <location>
        <position position="1"/>
    </location>
</feature>
<dbReference type="Gene3D" id="2.60.120.200">
    <property type="match status" value="2"/>
</dbReference>
<dbReference type="Pfam" id="PF00629">
    <property type="entry name" value="MAM"/>
    <property type="match status" value="2"/>
</dbReference>
<name>A0AAV2BJX9_9ARAC</name>
<dbReference type="InterPro" id="IPR013320">
    <property type="entry name" value="ConA-like_dom_sf"/>
</dbReference>
<dbReference type="InterPro" id="IPR051560">
    <property type="entry name" value="MAM_domain-containing"/>
</dbReference>
<dbReference type="GO" id="GO:0016020">
    <property type="term" value="C:membrane"/>
    <property type="evidence" value="ECO:0007669"/>
    <property type="project" value="InterPro"/>
</dbReference>
<dbReference type="InterPro" id="IPR000998">
    <property type="entry name" value="MAM_dom"/>
</dbReference>